<name>A0A1L6T9H4_PISSA</name>
<dbReference type="EMBL" id="CP012508">
    <property type="protein sequence ID" value="ALB21816.1"/>
    <property type="molecule type" value="Genomic_DNA"/>
</dbReference>
<dbReference type="RefSeq" id="WP_027243135.1">
    <property type="nucleotide sequence ID" value="NZ_CP012508.1"/>
</dbReference>
<evidence type="ECO:0000313" key="2">
    <source>
        <dbReference type="Proteomes" id="UP000029558"/>
    </source>
</evidence>
<reference evidence="1 2" key="1">
    <citation type="journal article" date="2014" name="Genome Announc.">
        <title>Comparative Genome Analysis of Two Isolates of the Fish Pathogen Piscirickettsia salmonis from Different Hosts Reveals Major Differences in Virulence-Associated Secretion Systems.</title>
        <authorList>
            <person name="Bohle H."/>
            <person name="Henriquez P."/>
            <person name="Grothusen H."/>
            <person name="Navas E."/>
            <person name="Sandoval A."/>
            <person name="Bustamante F."/>
            <person name="Bustos P."/>
            <person name="Mancilla M."/>
        </authorList>
    </citation>
    <scope>NUCLEOTIDE SEQUENCE [LARGE SCALE GENOMIC DNA]</scope>
    <source>
        <strain evidence="2">B1-32597</strain>
    </source>
</reference>
<dbReference type="Proteomes" id="UP000029558">
    <property type="component" value="Chromosome"/>
</dbReference>
<sequence length="78" mass="8985">MLNSALKKILPFVSAGVVIAFFFVSIVFFAYVLFWGLIIACVLFVAAWIKKRFFPQKSAHTPKQRIKGQVYEHEDFKS</sequence>
<proteinExistence type="predicted"/>
<protein>
    <submittedName>
        <fullName evidence="1">Uncharacterized protein</fullName>
    </submittedName>
</protein>
<evidence type="ECO:0000313" key="1">
    <source>
        <dbReference type="EMBL" id="ALB21816.1"/>
    </source>
</evidence>
<dbReference type="OrthoDB" id="5616382at2"/>
<accession>A0A1L6T9H4</accession>
<gene>
    <name evidence="1" type="ORF">KU39_632</name>
</gene>
<dbReference type="AlphaFoldDB" id="A0A1L6T9H4"/>
<organism evidence="1 2">
    <name type="scientific">Piscirickettsia salmonis</name>
    <dbReference type="NCBI Taxonomy" id="1238"/>
    <lineage>
        <taxon>Bacteria</taxon>
        <taxon>Pseudomonadati</taxon>
        <taxon>Pseudomonadota</taxon>
        <taxon>Gammaproteobacteria</taxon>
        <taxon>Thiotrichales</taxon>
        <taxon>Piscirickettsiaceae</taxon>
        <taxon>Piscirickettsia</taxon>
    </lineage>
</organism>